<dbReference type="Gene3D" id="3.30.200.20">
    <property type="entry name" value="Phosphorylase Kinase, domain 1"/>
    <property type="match status" value="1"/>
</dbReference>
<dbReference type="EMBL" id="KV919657">
    <property type="protein sequence ID" value="OSX69260.1"/>
    <property type="molecule type" value="Genomic_DNA"/>
</dbReference>
<organism evidence="12 13">
    <name type="scientific">Porphyra umbilicalis</name>
    <name type="common">Purple laver</name>
    <name type="synonym">Red alga</name>
    <dbReference type="NCBI Taxonomy" id="2786"/>
    <lineage>
        <taxon>Eukaryota</taxon>
        <taxon>Rhodophyta</taxon>
        <taxon>Bangiophyceae</taxon>
        <taxon>Bangiales</taxon>
        <taxon>Bangiaceae</taxon>
        <taxon>Porphyra</taxon>
    </lineage>
</organism>
<dbReference type="PANTHER" id="PTHR47634">
    <property type="entry name" value="PROTEIN KINASE DOMAIN-CONTAINING PROTEIN-RELATED"/>
    <property type="match status" value="1"/>
</dbReference>
<dbReference type="GO" id="GO:0000245">
    <property type="term" value="P:spliceosomal complex assembly"/>
    <property type="evidence" value="ECO:0007669"/>
    <property type="project" value="TreeGrafter"/>
</dbReference>
<protein>
    <recommendedName>
        <fullName evidence="1">non-specific serine/threonine protein kinase</fullName>
        <ecNumber evidence="1">2.7.11.1</ecNumber>
    </recommendedName>
</protein>
<feature type="compositionally biased region" description="Basic and acidic residues" evidence="10">
    <location>
        <begin position="663"/>
        <end position="672"/>
    </location>
</feature>
<evidence type="ECO:0000313" key="13">
    <source>
        <dbReference type="Proteomes" id="UP000218209"/>
    </source>
</evidence>
<dbReference type="PROSITE" id="PS50011">
    <property type="entry name" value="PROTEIN_KINASE_DOM"/>
    <property type="match status" value="1"/>
</dbReference>
<comment type="catalytic activity">
    <reaction evidence="7">
        <text>L-threonyl-[protein] + ATP = O-phospho-L-threonyl-[protein] + ADP + H(+)</text>
        <dbReference type="Rhea" id="RHEA:46608"/>
        <dbReference type="Rhea" id="RHEA-COMP:11060"/>
        <dbReference type="Rhea" id="RHEA-COMP:11605"/>
        <dbReference type="ChEBI" id="CHEBI:15378"/>
        <dbReference type="ChEBI" id="CHEBI:30013"/>
        <dbReference type="ChEBI" id="CHEBI:30616"/>
        <dbReference type="ChEBI" id="CHEBI:61977"/>
        <dbReference type="ChEBI" id="CHEBI:456216"/>
        <dbReference type="EC" id="2.7.11.1"/>
    </reaction>
</comment>
<reference evidence="12 13" key="1">
    <citation type="submission" date="2017-03" db="EMBL/GenBank/DDBJ databases">
        <title>WGS assembly of Porphyra umbilicalis.</title>
        <authorList>
            <person name="Brawley S.H."/>
            <person name="Blouin N.A."/>
            <person name="Ficko-Blean E."/>
            <person name="Wheeler G.L."/>
            <person name="Lohr M."/>
            <person name="Goodson H.V."/>
            <person name="Jenkins J.W."/>
            <person name="Blaby-Haas C.E."/>
            <person name="Helliwell K.E."/>
            <person name="Chan C."/>
            <person name="Marriage T."/>
            <person name="Bhattacharya D."/>
            <person name="Klein A.S."/>
            <person name="Badis Y."/>
            <person name="Brodie J."/>
            <person name="Cao Y."/>
            <person name="Collen J."/>
            <person name="Dittami S.M."/>
            <person name="Gachon C.M."/>
            <person name="Green B.R."/>
            <person name="Karpowicz S."/>
            <person name="Kim J.W."/>
            <person name="Kudahl U."/>
            <person name="Lin S."/>
            <person name="Michel G."/>
            <person name="Mittag M."/>
            <person name="Olson B.J."/>
            <person name="Pangilinan J."/>
            <person name="Peng Y."/>
            <person name="Qiu H."/>
            <person name="Shu S."/>
            <person name="Singer J.T."/>
            <person name="Smith A.G."/>
            <person name="Sprecher B.N."/>
            <person name="Wagner V."/>
            <person name="Wang W."/>
            <person name="Wang Z.-Y."/>
            <person name="Yan J."/>
            <person name="Yarish C."/>
            <person name="Zoeuner-Riek S."/>
            <person name="Zhuang Y."/>
            <person name="Zou Y."/>
            <person name="Lindquist E.A."/>
            <person name="Grimwood J."/>
            <person name="Barry K."/>
            <person name="Rokhsar D.S."/>
            <person name="Schmutz J."/>
            <person name="Stiller J.W."/>
            <person name="Grossman A.R."/>
            <person name="Prochnik S.E."/>
        </authorList>
    </citation>
    <scope>NUCLEOTIDE SEQUENCE [LARGE SCALE GENOMIC DNA]</scope>
    <source>
        <strain evidence="12">4086291</strain>
    </source>
</reference>
<dbReference type="PANTHER" id="PTHR47634:SF9">
    <property type="entry name" value="PROTEIN KINASE DOMAIN-CONTAINING PROTEIN-RELATED"/>
    <property type="match status" value="1"/>
</dbReference>
<evidence type="ECO:0000256" key="8">
    <source>
        <dbReference type="ARBA" id="ARBA00048679"/>
    </source>
</evidence>
<dbReference type="InterPro" id="IPR000719">
    <property type="entry name" value="Prot_kinase_dom"/>
</dbReference>
<dbReference type="GO" id="GO:0005524">
    <property type="term" value="F:ATP binding"/>
    <property type="evidence" value="ECO:0007669"/>
    <property type="project" value="UniProtKB-UniRule"/>
</dbReference>
<feature type="domain" description="Protein kinase" evidence="11">
    <location>
        <begin position="162"/>
        <end position="646"/>
    </location>
</feature>
<dbReference type="CDD" id="cd14136">
    <property type="entry name" value="STKc_SRPK"/>
    <property type="match status" value="1"/>
</dbReference>
<dbReference type="OrthoDB" id="2649at2759"/>
<keyword evidence="3" id="KW-0808">Transferase</keyword>
<evidence type="ECO:0000256" key="5">
    <source>
        <dbReference type="ARBA" id="ARBA00022777"/>
    </source>
</evidence>
<dbReference type="Gene3D" id="1.10.510.10">
    <property type="entry name" value="Transferase(Phosphotransferase) domain 1"/>
    <property type="match status" value="1"/>
</dbReference>
<evidence type="ECO:0000256" key="6">
    <source>
        <dbReference type="ARBA" id="ARBA00022840"/>
    </source>
</evidence>
<dbReference type="EC" id="2.7.11.1" evidence="1"/>
<evidence type="ECO:0000256" key="1">
    <source>
        <dbReference type="ARBA" id="ARBA00012513"/>
    </source>
</evidence>
<keyword evidence="6 9" id="KW-0067">ATP-binding</keyword>
<accession>A0A1X6NL58</accession>
<sequence length="709" mass="75185">MGDRDRDPSSLTQPSPVSISEAAVFVASTPRRVKPPAVHAPPLPTATAAREAPAAVAAVAAEEPASRATPGDAAAAAASAAPAKMPLEALTAVATAAAAGGGDAVLKKSVGITVAPTMIIPSVPFPEQEAEYETSESEDAEDYKKGGYHVVRIGETFKDGRYRVLQKLGWGHFSTVWLCLDNETARYCAVKVQKSAPHYAEAAKDEIRLLNDLRSNLPSVTGFGVPGSQAAPPVVDLLDSFEHEGPNGRHVCLAFELLGKSLLSLVKRFNYRGVPIPLIKVIARQILEGLDYAHSVCGIIHTDIKPENVLFVPHPSEIVDLHARTDAALAAEAVAAARLRAKRCVRRASPAAPEVSLTTSGGAATPPFPLSALPVAGAVHGSACRSTDSGDWGAHGDEIASFLDRCDSSKSHRAGDSPVTAPSASSGAGRELGSDSGDDHDSDDDADGGSAADDPEAARGVAVAAAAKFSALYNPNPDLAFASGCVKVVDFGNACWVDKHFTEDIQTRQYRAPEVILGASYDTSADIWSVATLLFELATGDFLFDPHSDKDYDRDEDHLALMMELLGPLPPTLIEKGEYAREFFTRSGELRHIRRLNFWSLRDVLGEKYKLPPEDAIGLSQFLAPMLIFDPTQRATAAEALLHPFVNDESTVAGASGRWASPELHDRHRNGTGERMPSMPPQAHGRVRILPDAEPVRPGPASEVAAGHV</sequence>
<evidence type="ECO:0000256" key="3">
    <source>
        <dbReference type="ARBA" id="ARBA00022679"/>
    </source>
</evidence>
<evidence type="ECO:0000259" key="11">
    <source>
        <dbReference type="PROSITE" id="PS50011"/>
    </source>
</evidence>
<dbReference type="SUPFAM" id="SSF56112">
    <property type="entry name" value="Protein kinase-like (PK-like)"/>
    <property type="match status" value="1"/>
</dbReference>
<dbReference type="Pfam" id="PF00069">
    <property type="entry name" value="Pkinase"/>
    <property type="match status" value="2"/>
</dbReference>
<evidence type="ECO:0000256" key="9">
    <source>
        <dbReference type="PROSITE-ProRule" id="PRU10141"/>
    </source>
</evidence>
<evidence type="ECO:0000256" key="2">
    <source>
        <dbReference type="ARBA" id="ARBA00022527"/>
    </source>
</evidence>
<dbReference type="InterPro" id="IPR008271">
    <property type="entry name" value="Ser/Thr_kinase_AS"/>
</dbReference>
<evidence type="ECO:0000256" key="10">
    <source>
        <dbReference type="SAM" id="MobiDB-lite"/>
    </source>
</evidence>
<dbReference type="FunFam" id="1.10.510.10:FF:000339">
    <property type="entry name" value="Serine/threonine-protein kinase SRPK-like protein"/>
    <property type="match status" value="1"/>
</dbReference>
<dbReference type="SMART" id="SM00220">
    <property type="entry name" value="S_TKc"/>
    <property type="match status" value="1"/>
</dbReference>
<feature type="region of interest" description="Disordered" evidence="10">
    <location>
        <begin position="411"/>
        <end position="456"/>
    </location>
</feature>
<dbReference type="Proteomes" id="UP000218209">
    <property type="component" value="Unassembled WGS sequence"/>
</dbReference>
<dbReference type="AlphaFoldDB" id="A0A1X6NL58"/>
<dbReference type="InterPro" id="IPR051334">
    <property type="entry name" value="SRPK"/>
</dbReference>
<dbReference type="InterPro" id="IPR017441">
    <property type="entry name" value="Protein_kinase_ATP_BS"/>
</dbReference>
<evidence type="ECO:0000256" key="7">
    <source>
        <dbReference type="ARBA" id="ARBA00047899"/>
    </source>
</evidence>
<proteinExistence type="predicted"/>
<name>A0A1X6NL58_PORUM</name>
<comment type="catalytic activity">
    <reaction evidence="8">
        <text>L-seryl-[protein] + ATP = O-phospho-L-seryl-[protein] + ADP + H(+)</text>
        <dbReference type="Rhea" id="RHEA:17989"/>
        <dbReference type="Rhea" id="RHEA-COMP:9863"/>
        <dbReference type="Rhea" id="RHEA-COMP:11604"/>
        <dbReference type="ChEBI" id="CHEBI:15378"/>
        <dbReference type="ChEBI" id="CHEBI:29999"/>
        <dbReference type="ChEBI" id="CHEBI:30616"/>
        <dbReference type="ChEBI" id="CHEBI:83421"/>
        <dbReference type="ChEBI" id="CHEBI:456216"/>
        <dbReference type="EC" id="2.7.11.1"/>
    </reaction>
</comment>
<keyword evidence="5" id="KW-0418">Kinase</keyword>
<dbReference type="GO" id="GO:0050684">
    <property type="term" value="P:regulation of mRNA processing"/>
    <property type="evidence" value="ECO:0007669"/>
    <property type="project" value="TreeGrafter"/>
</dbReference>
<evidence type="ECO:0000313" key="12">
    <source>
        <dbReference type="EMBL" id="OSX69260.1"/>
    </source>
</evidence>
<dbReference type="PROSITE" id="PS00107">
    <property type="entry name" value="PROTEIN_KINASE_ATP"/>
    <property type="match status" value="1"/>
</dbReference>
<evidence type="ECO:0000256" key="4">
    <source>
        <dbReference type="ARBA" id="ARBA00022741"/>
    </source>
</evidence>
<dbReference type="InterPro" id="IPR011009">
    <property type="entry name" value="Kinase-like_dom_sf"/>
</dbReference>
<gene>
    <name evidence="12" type="ORF">BU14_1685s0001</name>
</gene>
<keyword evidence="4 9" id="KW-0547">Nucleotide-binding</keyword>
<dbReference type="PROSITE" id="PS00108">
    <property type="entry name" value="PROTEIN_KINASE_ST"/>
    <property type="match status" value="1"/>
</dbReference>
<feature type="region of interest" description="Disordered" evidence="10">
    <location>
        <begin position="654"/>
        <end position="685"/>
    </location>
</feature>
<feature type="binding site" evidence="9">
    <location>
        <position position="191"/>
    </location>
    <ligand>
        <name>ATP</name>
        <dbReference type="ChEBI" id="CHEBI:30616"/>
    </ligand>
</feature>
<feature type="compositionally biased region" description="Acidic residues" evidence="10">
    <location>
        <begin position="436"/>
        <end position="447"/>
    </location>
</feature>
<keyword evidence="2" id="KW-0723">Serine/threonine-protein kinase</keyword>
<keyword evidence="13" id="KW-1185">Reference proteome</keyword>
<dbReference type="GO" id="GO:0004674">
    <property type="term" value="F:protein serine/threonine kinase activity"/>
    <property type="evidence" value="ECO:0007669"/>
    <property type="project" value="UniProtKB-KW"/>
</dbReference>